<sequence length="133" mass="15145">MKRHLRAVDSLFNSNDDFLLPCKIQNTSGDSSEFSRDSGISSEAPITEPVEHRRKRRQDWCRWPVCQQYRYYGQCAKYNETLGPHELQACQLAHVNAIESNVPITSDGFVRVCFDSMGLVQVGFGTINHPLII</sequence>
<reference evidence="2 3" key="1">
    <citation type="submission" date="2024-11" db="EMBL/GenBank/DDBJ databases">
        <title>Adaptive evolution of stress response genes in parasites aligns with host niche diversity.</title>
        <authorList>
            <person name="Hahn C."/>
            <person name="Resl P."/>
        </authorList>
    </citation>
    <scope>NUCLEOTIDE SEQUENCE [LARGE SCALE GENOMIC DNA]</scope>
    <source>
        <strain evidence="2">EGGRZ-B1_66</strain>
        <tissue evidence="2">Body</tissue>
    </source>
</reference>
<proteinExistence type="predicted"/>
<evidence type="ECO:0000256" key="1">
    <source>
        <dbReference type="SAM" id="MobiDB-lite"/>
    </source>
</evidence>
<dbReference type="Proteomes" id="UP001626550">
    <property type="component" value="Unassembled WGS sequence"/>
</dbReference>
<dbReference type="GO" id="GO:0016829">
    <property type="term" value="F:lyase activity"/>
    <property type="evidence" value="ECO:0007669"/>
    <property type="project" value="UniProtKB-KW"/>
</dbReference>
<feature type="region of interest" description="Disordered" evidence="1">
    <location>
        <begin position="28"/>
        <end position="49"/>
    </location>
</feature>
<evidence type="ECO:0000313" key="3">
    <source>
        <dbReference type="Proteomes" id="UP001626550"/>
    </source>
</evidence>
<dbReference type="AlphaFoldDB" id="A0ABD2QIW0"/>
<dbReference type="EMBL" id="JBJKFK010000132">
    <property type="protein sequence ID" value="KAL3319478.1"/>
    <property type="molecule type" value="Genomic_DNA"/>
</dbReference>
<comment type="caution">
    <text evidence="2">The sequence shown here is derived from an EMBL/GenBank/DDBJ whole genome shotgun (WGS) entry which is preliminary data.</text>
</comment>
<name>A0ABD2QIW0_9PLAT</name>
<accession>A0ABD2QIW0</accession>
<evidence type="ECO:0000313" key="2">
    <source>
        <dbReference type="EMBL" id="KAL3319478.1"/>
    </source>
</evidence>
<gene>
    <name evidence="2" type="primary">SGPL1_1</name>
    <name evidence="2" type="ORF">Ciccas_001844</name>
</gene>
<keyword evidence="2" id="KW-0456">Lyase</keyword>
<organism evidence="2 3">
    <name type="scientific">Cichlidogyrus casuarinus</name>
    <dbReference type="NCBI Taxonomy" id="1844966"/>
    <lineage>
        <taxon>Eukaryota</taxon>
        <taxon>Metazoa</taxon>
        <taxon>Spiralia</taxon>
        <taxon>Lophotrochozoa</taxon>
        <taxon>Platyhelminthes</taxon>
        <taxon>Monogenea</taxon>
        <taxon>Monopisthocotylea</taxon>
        <taxon>Dactylogyridea</taxon>
        <taxon>Ancyrocephalidae</taxon>
        <taxon>Cichlidogyrus</taxon>
    </lineage>
</organism>
<protein>
    <submittedName>
        <fullName evidence="2">Sphingosine-1-phosphate lyase 1</fullName>
    </submittedName>
</protein>
<keyword evidence="3" id="KW-1185">Reference proteome</keyword>